<protein>
    <submittedName>
        <fullName evidence="1">(Mediterranean fruit fly) hypothetical protein</fullName>
    </submittedName>
</protein>
<proteinExistence type="predicted"/>
<dbReference type="AlphaFoldDB" id="A0A811U6T5"/>
<dbReference type="Proteomes" id="UP000606786">
    <property type="component" value="Unassembled WGS sequence"/>
</dbReference>
<name>A0A811U6T5_CERCA</name>
<evidence type="ECO:0000313" key="1">
    <source>
        <dbReference type="EMBL" id="CAD6994962.1"/>
    </source>
</evidence>
<comment type="caution">
    <text evidence="1">The sequence shown here is derived from an EMBL/GenBank/DDBJ whole genome shotgun (WGS) entry which is preliminary data.</text>
</comment>
<organism evidence="1 2">
    <name type="scientific">Ceratitis capitata</name>
    <name type="common">Mediterranean fruit fly</name>
    <name type="synonym">Tephritis capitata</name>
    <dbReference type="NCBI Taxonomy" id="7213"/>
    <lineage>
        <taxon>Eukaryota</taxon>
        <taxon>Metazoa</taxon>
        <taxon>Ecdysozoa</taxon>
        <taxon>Arthropoda</taxon>
        <taxon>Hexapoda</taxon>
        <taxon>Insecta</taxon>
        <taxon>Pterygota</taxon>
        <taxon>Neoptera</taxon>
        <taxon>Endopterygota</taxon>
        <taxon>Diptera</taxon>
        <taxon>Brachycera</taxon>
        <taxon>Muscomorpha</taxon>
        <taxon>Tephritoidea</taxon>
        <taxon>Tephritidae</taxon>
        <taxon>Ceratitis</taxon>
        <taxon>Ceratitis</taxon>
    </lineage>
</organism>
<keyword evidence="2" id="KW-1185">Reference proteome</keyword>
<evidence type="ECO:0000313" key="2">
    <source>
        <dbReference type="Proteomes" id="UP000606786"/>
    </source>
</evidence>
<sequence length="68" mass="7680">MRPCKKGTTSSPCTRTNTRSVNCSTIKRLSANFSLRCTHIKLFVVSMKRANLDFIFEIHFEAAANSIK</sequence>
<dbReference type="EMBL" id="CAJHJT010000001">
    <property type="protein sequence ID" value="CAD6994962.1"/>
    <property type="molecule type" value="Genomic_DNA"/>
</dbReference>
<gene>
    <name evidence="1" type="ORF">CCAP1982_LOCUS3694</name>
</gene>
<accession>A0A811U6T5</accession>
<reference evidence="1" key="1">
    <citation type="submission" date="2020-11" db="EMBL/GenBank/DDBJ databases">
        <authorList>
            <person name="Whitehead M."/>
        </authorList>
    </citation>
    <scope>NUCLEOTIDE SEQUENCE</scope>
    <source>
        <strain evidence="1">EGII</strain>
    </source>
</reference>